<name>A0A1M6ZM84_9GAMM</name>
<dbReference type="STRING" id="44933.SAMN05660971_00171"/>
<dbReference type="EMBL" id="FRCA01000001">
    <property type="protein sequence ID" value="SHL31572.1"/>
    <property type="molecule type" value="Genomic_DNA"/>
</dbReference>
<dbReference type="InterPro" id="IPR050767">
    <property type="entry name" value="Sel1_AlgK"/>
</dbReference>
<sequence>MNKRYAIFLVFIPLLFVLVGCEERKGSDSSSGNGEVFVEMSSEGRVYNSDPDALIYEDVYGGLPIDAVEEDVDKEDPYAIYLLGVLYFKGSSRHGLEVDHVEGRKLLEKAWAMGVVDAGYSLYQIYGKGIGVERNIDLAVAYLNESAEMGYIESQVALAKDYFGRGEVDYLDTDYQQAKVWYTKAASQGDGESGTALAYMYRKGLGGDADENLAFEWMSSVENMPYDGYTFSFGGLAMYYEEGIGTDIDLVQAYKYRDLMGTAGIPDKERLSEQMTPEQIQEAIRLSGEWQREHNISMPNSEGYQYR</sequence>
<keyword evidence="4" id="KW-1185">Reference proteome</keyword>
<proteinExistence type="predicted"/>
<evidence type="ECO:0000313" key="1">
    <source>
        <dbReference type="EMBL" id="GEN22719.1"/>
    </source>
</evidence>
<evidence type="ECO:0000313" key="3">
    <source>
        <dbReference type="Proteomes" id="UP000184123"/>
    </source>
</evidence>
<dbReference type="PROSITE" id="PS51257">
    <property type="entry name" value="PROKAR_LIPOPROTEIN"/>
    <property type="match status" value="1"/>
</dbReference>
<organism evidence="2 3">
    <name type="scientific">Halomonas cupida</name>
    <dbReference type="NCBI Taxonomy" id="44933"/>
    <lineage>
        <taxon>Bacteria</taxon>
        <taxon>Pseudomonadati</taxon>
        <taxon>Pseudomonadota</taxon>
        <taxon>Gammaproteobacteria</taxon>
        <taxon>Oceanospirillales</taxon>
        <taxon>Halomonadaceae</taxon>
        <taxon>Halomonas</taxon>
    </lineage>
</organism>
<dbReference type="SMART" id="SM00671">
    <property type="entry name" value="SEL1"/>
    <property type="match status" value="4"/>
</dbReference>
<dbReference type="SUPFAM" id="SSF81901">
    <property type="entry name" value="HCP-like"/>
    <property type="match status" value="2"/>
</dbReference>
<accession>A0A1M6ZM84</accession>
<evidence type="ECO:0000313" key="4">
    <source>
        <dbReference type="Proteomes" id="UP000321726"/>
    </source>
</evidence>
<dbReference type="PANTHER" id="PTHR11102:SF160">
    <property type="entry name" value="ERAD-ASSOCIATED E3 UBIQUITIN-PROTEIN LIGASE COMPONENT HRD3"/>
    <property type="match status" value="1"/>
</dbReference>
<dbReference type="Gene3D" id="1.25.40.10">
    <property type="entry name" value="Tetratricopeptide repeat domain"/>
    <property type="match status" value="1"/>
</dbReference>
<dbReference type="EMBL" id="BJXU01000022">
    <property type="protein sequence ID" value="GEN22719.1"/>
    <property type="molecule type" value="Genomic_DNA"/>
</dbReference>
<evidence type="ECO:0000313" key="2">
    <source>
        <dbReference type="EMBL" id="SHL31572.1"/>
    </source>
</evidence>
<reference evidence="2 3" key="1">
    <citation type="submission" date="2016-11" db="EMBL/GenBank/DDBJ databases">
        <authorList>
            <person name="Jaros S."/>
            <person name="Januszkiewicz K."/>
            <person name="Wedrychowicz H."/>
        </authorList>
    </citation>
    <scope>NUCLEOTIDE SEQUENCE [LARGE SCALE GENOMIC DNA]</scope>
    <source>
        <strain evidence="2 3">DSM 4740</strain>
    </source>
</reference>
<dbReference type="Proteomes" id="UP000184123">
    <property type="component" value="Unassembled WGS sequence"/>
</dbReference>
<dbReference type="InterPro" id="IPR011990">
    <property type="entry name" value="TPR-like_helical_dom_sf"/>
</dbReference>
<gene>
    <name evidence="1" type="ORF">HCU01_06680</name>
    <name evidence="2" type="ORF">SAMN05660971_00171</name>
</gene>
<dbReference type="AlphaFoldDB" id="A0A1M6ZM84"/>
<dbReference type="PANTHER" id="PTHR11102">
    <property type="entry name" value="SEL-1-LIKE PROTEIN"/>
    <property type="match status" value="1"/>
</dbReference>
<evidence type="ECO:0008006" key="5">
    <source>
        <dbReference type="Google" id="ProtNLM"/>
    </source>
</evidence>
<reference evidence="1 4" key="2">
    <citation type="submission" date="2019-07" db="EMBL/GenBank/DDBJ databases">
        <title>Whole genome shotgun sequence of Halomonas cupida NBRC 102219.</title>
        <authorList>
            <person name="Hosoyama A."/>
            <person name="Uohara A."/>
            <person name="Ohji S."/>
            <person name="Ichikawa N."/>
        </authorList>
    </citation>
    <scope>NUCLEOTIDE SEQUENCE [LARGE SCALE GENOMIC DNA]</scope>
    <source>
        <strain evidence="1 4">NBRC 102219</strain>
    </source>
</reference>
<dbReference type="OrthoDB" id="6120455at2"/>
<dbReference type="RefSeq" id="WP_073433141.1">
    <property type="nucleotide sequence ID" value="NZ_BJXU01000022.1"/>
</dbReference>
<dbReference type="Pfam" id="PF08238">
    <property type="entry name" value="Sel1"/>
    <property type="match status" value="5"/>
</dbReference>
<dbReference type="Proteomes" id="UP000321726">
    <property type="component" value="Unassembled WGS sequence"/>
</dbReference>
<protein>
    <recommendedName>
        <fullName evidence="5">TPR repeat</fullName>
    </recommendedName>
</protein>
<dbReference type="InterPro" id="IPR006597">
    <property type="entry name" value="Sel1-like"/>
</dbReference>